<dbReference type="PRINTS" id="PR00182">
    <property type="entry name" value="ECOLNEIPORIN"/>
</dbReference>
<keyword evidence="9" id="KW-0472">Membrane</keyword>
<organism evidence="13 14">
    <name type="scientific">Rubrivivax rivuli</name>
    <dbReference type="NCBI Taxonomy" id="1862385"/>
    <lineage>
        <taxon>Bacteria</taxon>
        <taxon>Pseudomonadati</taxon>
        <taxon>Pseudomonadota</taxon>
        <taxon>Betaproteobacteria</taxon>
        <taxon>Burkholderiales</taxon>
        <taxon>Sphaerotilaceae</taxon>
        <taxon>Rubrivivax</taxon>
    </lineage>
</organism>
<evidence type="ECO:0000256" key="3">
    <source>
        <dbReference type="ARBA" id="ARBA00022448"/>
    </source>
</evidence>
<proteinExistence type="predicted"/>
<feature type="domain" description="Porin" evidence="12">
    <location>
        <begin position="8"/>
        <end position="291"/>
    </location>
</feature>
<dbReference type="Proteomes" id="UP000285575">
    <property type="component" value="Unassembled WGS sequence"/>
</dbReference>
<evidence type="ECO:0000259" key="12">
    <source>
        <dbReference type="Pfam" id="PF13609"/>
    </source>
</evidence>
<dbReference type="InterPro" id="IPR002299">
    <property type="entry name" value="Porin_Neis"/>
</dbReference>
<dbReference type="CDD" id="cd00342">
    <property type="entry name" value="gram_neg_porins"/>
    <property type="match status" value="1"/>
</dbReference>
<comment type="subunit">
    <text evidence="2">Homotrimer.</text>
</comment>
<dbReference type="InterPro" id="IPR050298">
    <property type="entry name" value="Gram-neg_bact_OMP"/>
</dbReference>
<evidence type="ECO:0000256" key="1">
    <source>
        <dbReference type="ARBA" id="ARBA00004571"/>
    </source>
</evidence>
<dbReference type="PANTHER" id="PTHR34501:SF9">
    <property type="entry name" value="MAJOR OUTER MEMBRANE PROTEIN P.IA"/>
    <property type="match status" value="1"/>
</dbReference>
<evidence type="ECO:0000256" key="6">
    <source>
        <dbReference type="ARBA" id="ARBA00022729"/>
    </source>
</evidence>
<evidence type="ECO:0000256" key="8">
    <source>
        <dbReference type="ARBA" id="ARBA00023114"/>
    </source>
</evidence>
<keyword evidence="7" id="KW-0406">Ion transport</keyword>
<evidence type="ECO:0000256" key="11">
    <source>
        <dbReference type="SAM" id="SignalP"/>
    </source>
</evidence>
<dbReference type="InterPro" id="IPR023614">
    <property type="entry name" value="Porin_dom_sf"/>
</dbReference>
<keyword evidence="8" id="KW-0626">Porin</keyword>
<keyword evidence="10" id="KW-0998">Cell outer membrane</keyword>
<dbReference type="Pfam" id="PF13609">
    <property type="entry name" value="Porin_4"/>
    <property type="match status" value="1"/>
</dbReference>
<evidence type="ECO:0000256" key="5">
    <source>
        <dbReference type="ARBA" id="ARBA00022692"/>
    </source>
</evidence>
<evidence type="ECO:0000256" key="9">
    <source>
        <dbReference type="ARBA" id="ARBA00023136"/>
    </source>
</evidence>
<dbReference type="AlphaFoldDB" id="A0A437REK6"/>
<keyword evidence="3" id="KW-0813">Transport</keyword>
<dbReference type="GO" id="GO:0015288">
    <property type="term" value="F:porin activity"/>
    <property type="evidence" value="ECO:0007669"/>
    <property type="project" value="UniProtKB-KW"/>
</dbReference>
<accession>A0A437REK6</accession>
<evidence type="ECO:0000256" key="2">
    <source>
        <dbReference type="ARBA" id="ARBA00011233"/>
    </source>
</evidence>
<keyword evidence="5" id="KW-0812">Transmembrane</keyword>
<evidence type="ECO:0000256" key="4">
    <source>
        <dbReference type="ARBA" id="ARBA00022452"/>
    </source>
</evidence>
<dbReference type="GO" id="GO:0034220">
    <property type="term" value="P:monoatomic ion transmembrane transport"/>
    <property type="evidence" value="ECO:0007669"/>
    <property type="project" value="InterPro"/>
</dbReference>
<dbReference type="PANTHER" id="PTHR34501">
    <property type="entry name" value="PROTEIN YDDL-RELATED"/>
    <property type="match status" value="1"/>
</dbReference>
<evidence type="ECO:0000313" key="13">
    <source>
        <dbReference type="EMBL" id="RVU45162.1"/>
    </source>
</evidence>
<evidence type="ECO:0000313" key="14">
    <source>
        <dbReference type="Proteomes" id="UP000285575"/>
    </source>
</evidence>
<evidence type="ECO:0000256" key="7">
    <source>
        <dbReference type="ARBA" id="ARBA00023065"/>
    </source>
</evidence>
<reference evidence="13 14" key="1">
    <citation type="submission" date="2019-01" db="EMBL/GenBank/DDBJ databases">
        <authorList>
            <person name="Chen W.-M."/>
        </authorList>
    </citation>
    <scope>NUCLEOTIDE SEQUENCE [LARGE SCALE GENOMIC DNA]</scope>
    <source>
        <strain evidence="13 14">KYPY4</strain>
    </source>
</reference>
<protein>
    <submittedName>
        <fullName evidence="13">Porin</fullName>
    </submittedName>
</protein>
<comment type="subcellular location">
    <subcellularLocation>
        <location evidence="1">Cell outer membrane</location>
        <topology evidence="1">Multi-pass membrane protein</topology>
    </subcellularLocation>
</comment>
<dbReference type="InterPro" id="IPR001702">
    <property type="entry name" value="Porin_Gram-ve"/>
</dbReference>
<dbReference type="RefSeq" id="WP_128229264.1">
    <property type="nucleotide sequence ID" value="NZ_SACR01000004.1"/>
</dbReference>
<keyword evidence="14" id="KW-1185">Reference proteome</keyword>
<dbReference type="OrthoDB" id="6975458at2"/>
<dbReference type="SUPFAM" id="SSF56935">
    <property type="entry name" value="Porins"/>
    <property type="match status" value="1"/>
</dbReference>
<keyword evidence="4" id="KW-1134">Transmembrane beta strand</keyword>
<dbReference type="GO" id="GO:0009279">
    <property type="term" value="C:cell outer membrane"/>
    <property type="evidence" value="ECO:0007669"/>
    <property type="project" value="UniProtKB-SubCell"/>
</dbReference>
<gene>
    <name evidence="13" type="ORF">EOE66_13505</name>
</gene>
<dbReference type="Gene3D" id="2.40.160.10">
    <property type="entry name" value="Porin"/>
    <property type="match status" value="1"/>
</dbReference>
<feature type="signal peptide" evidence="11">
    <location>
        <begin position="1"/>
        <end position="20"/>
    </location>
</feature>
<comment type="caution">
    <text evidence="13">The sequence shown here is derived from an EMBL/GenBank/DDBJ whole genome shotgun (WGS) entry which is preliminary data.</text>
</comment>
<keyword evidence="6 11" id="KW-0732">Signal</keyword>
<feature type="chain" id="PRO_5019174810" evidence="11">
    <location>
        <begin position="21"/>
        <end position="313"/>
    </location>
</feature>
<dbReference type="InterPro" id="IPR033900">
    <property type="entry name" value="Gram_neg_porin_domain"/>
</dbReference>
<dbReference type="PRINTS" id="PR00184">
    <property type="entry name" value="NEISSPPORIN"/>
</dbReference>
<dbReference type="EMBL" id="SACR01000004">
    <property type="protein sequence ID" value="RVU45162.1"/>
    <property type="molecule type" value="Genomic_DNA"/>
</dbReference>
<evidence type="ECO:0000256" key="10">
    <source>
        <dbReference type="ARBA" id="ARBA00023237"/>
    </source>
</evidence>
<dbReference type="GO" id="GO:0046930">
    <property type="term" value="C:pore complex"/>
    <property type="evidence" value="ECO:0007669"/>
    <property type="project" value="UniProtKB-KW"/>
</dbReference>
<name>A0A437REK6_9BURK</name>
<sequence>MKKTLIVAAVSALAAGSALAQSSVTIYGRLNVTAESLDRAGLKTKELVNNASRLGFKGVEDLGGGLKANFLLEHRFNVDTGTVTGAFYAGDSYVGLSGGFGAVRLGRITSEAYYATADYISMNNHDTGTSADALYAYIGNNRNKIAYNTNSLGGLVLHASIGAGEGVAAAKVLDLAATYELGDLSLGFGYEKNNASANQYAVRALYTAGPVVVGGYIQKDKNGYGTNVGSRTTFRLTGAYNVGSSEFHVGYGKAGDYSRVNDSDVSQLVLGYNYNLSKRTRIHTHYTKVSASRNATFYATDLTALGVGIRHNF</sequence>